<name>A0ABQ6JNC2_9MICO</name>
<sequence>MGLMATAVHFGAGNIGRGFVAPFLRQSGYEVVFADVSDELIGALQTQPSYRVHEVGEGGRDLVVDGYRAIDSREHPELVAEEIAKADIVTTAVGARILQFVAPLIVAGLAKRAADAAPLVVIACENAIGGTDLLAASVRELGGAMDRAIWANCAIDRIVPEQHGGLDVTLEAFWEWAVDATPFGGATPELAGVHWVDDLEPYIERKLFTVNTSHAATAYLGYARGIETIAEALEVPEIAAEVRAVLAETSALLVAKHGFTPEEQSGYVETTLTRITNPELPDTCVRVGRAPLRKLGRHERFIDPAAQLAELGEPCWNLLTAVGAALRFDPDDDPEAVELQAELASGADPGELASSICGIEKGHPLHDDLAEVFRLRLGS</sequence>
<reference evidence="11" key="1">
    <citation type="journal article" date="2019" name="Int. J. Syst. Evol. Microbiol.">
        <title>The Global Catalogue of Microorganisms (GCM) 10K type strain sequencing project: providing services to taxonomists for standard genome sequencing and annotation.</title>
        <authorList>
            <consortium name="The Broad Institute Genomics Platform"/>
            <consortium name="The Broad Institute Genome Sequencing Center for Infectious Disease"/>
            <person name="Wu L."/>
            <person name="Ma J."/>
        </authorList>
    </citation>
    <scope>NUCLEOTIDE SEQUENCE [LARGE SCALE GENOMIC DNA]</scope>
    <source>
        <strain evidence="11">NBRC 108755</strain>
    </source>
</reference>
<evidence type="ECO:0000259" key="8">
    <source>
        <dbReference type="Pfam" id="PF01232"/>
    </source>
</evidence>
<dbReference type="InterPro" id="IPR013131">
    <property type="entry name" value="Mannitol_DH_N"/>
</dbReference>
<comment type="catalytic activity">
    <reaction evidence="6 7">
        <text>D-mannitol 1-phosphate + NAD(+) = beta-D-fructose 6-phosphate + NADH + H(+)</text>
        <dbReference type="Rhea" id="RHEA:19661"/>
        <dbReference type="ChEBI" id="CHEBI:15378"/>
        <dbReference type="ChEBI" id="CHEBI:57540"/>
        <dbReference type="ChEBI" id="CHEBI:57634"/>
        <dbReference type="ChEBI" id="CHEBI:57945"/>
        <dbReference type="ChEBI" id="CHEBI:61381"/>
        <dbReference type="EC" id="1.1.1.17"/>
    </reaction>
</comment>
<dbReference type="EMBL" id="BSVA01000001">
    <property type="protein sequence ID" value="GMA89790.1"/>
    <property type="molecule type" value="Genomic_DNA"/>
</dbReference>
<protein>
    <recommendedName>
        <fullName evidence="3 7">Mannitol-1-phosphate 5-dehydrogenase</fullName>
        <ecNumber evidence="2 7">1.1.1.17</ecNumber>
    </recommendedName>
</protein>
<proteinExistence type="inferred from homology"/>
<comment type="similarity">
    <text evidence="1 7">Belongs to the mannitol dehydrogenase family.</text>
</comment>
<dbReference type="Proteomes" id="UP001157069">
    <property type="component" value="Unassembled WGS sequence"/>
</dbReference>
<feature type="domain" description="Mannitol dehydrogenase N-terminal" evidence="8">
    <location>
        <begin position="6"/>
        <end position="191"/>
    </location>
</feature>
<feature type="domain" description="Mannitol dehydrogenase C-terminal" evidence="9">
    <location>
        <begin position="198"/>
        <end position="340"/>
    </location>
</feature>
<dbReference type="NCBIfam" id="NF002652">
    <property type="entry name" value="PRK02318.2-5"/>
    <property type="match status" value="1"/>
</dbReference>
<keyword evidence="11" id="KW-1185">Reference proteome</keyword>
<dbReference type="SUPFAM" id="SSF51735">
    <property type="entry name" value="NAD(P)-binding Rossmann-fold domains"/>
    <property type="match status" value="1"/>
</dbReference>
<dbReference type="InterPro" id="IPR036291">
    <property type="entry name" value="NAD(P)-bd_dom_sf"/>
</dbReference>
<evidence type="ECO:0000256" key="6">
    <source>
        <dbReference type="ARBA" id="ARBA00048615"/>
    </source>
</evidence>
<dbReference type="Pfam" id="PF01232">
    <property type="entry name" value="Mannitol_dh"/>
    <property type="match status" value="1"/>
</dbReference>
<dbReference type="InterPro" id="IPR008927">
    <property type="entry name" value="6-PGluconate_DH-like_C_sf"/>
</dbReference>
<organism evidence="10 11">
    <name type="scientific">Homoserinibacter gongjuensis</name>
    <dbReference type="NCBI Taxonomy" id="1162968"/>
    <lineage>
        <taxon>Bacteria</taxon>
        <taxon>Bacillati</taxon>
        <taxon>Actinomycetota</taxon>
        <taxon>Actinomycetes</taxon>
        <taxon>Micrococcales</taxon>
        <taxon>Microbacteriaceae</taxon>
        <taxon>Homoserinibacter</taxon>
    </lineage>
</organism>
<evidence type="ECO:0000256" key="4">
    <source>
        <dbReference type="ARBA" id="ARBA00023002"/>
    </source>
</evidence>
<keyword evidence="4 7" id="KW-0560">Oxidoreductase</keyword>
<evidence type="ECO:0000313" key="11">
    <source>
        <dbReference type="Proteomes" id="UP001157069"/>
    </source>
</evidence>
<dbReference type="HAMAP" id="MF_00196">
    <property type="entry name" value="Mannitol_dehydrog"/>
    <property type="match status" value="1"/>
</dbReference>
<dbReference type="SUPFAM" id="SSF48179">
    <property type="entry name" value="6-phosphogluconate dehydrogenase C-terminal domain-like"/>
    <property type="match status" value="1"/>
</dbReference>
<evidence type="ECO:0000259" key="9">
    <source>
        <dbReference type="Pfam" id="PF08125"/>
    </source>
</evidence>
<evidence type="ECO:0000313" key="10">
    <source>
        <dbReference type="EMBL" id="GMA89790.1"/>
    </source>
</evidence>
<evidence type="ECO:0000256" key="1">
    <source>
        <dbReference type="ARBA" id="ARBA00006541"/>
    </source>
</evidence>
<dbReference type="InterPro" id="IPR023028">
    <property type="entry name" value="Mannitol_1_phos_5_DH"/>
</dbReference>
<evidence type="ECO:0000256" key="5">
    <source>
        <dbReference type="ARBA" id="ARBA00023027"/>
    </source>
</evidence>
<comment type="caution">
    <text evidence="10">The sequence shown here is derived from an EMBL/GenBank/DDBJ whole genome shotgun (WGS) entry which is preliminary data.</text>
</comment>
<dbReference type="PANTHER" id="PTHR30524">
    <property type="entry name" value="MANNITOL-1-PHOSPHATE 5-DEHYDROGENASE"/>
    <property type="match status" value="1"/>
</dbReference>
<dbReference type="Gene3D" id="1.10.1040.10">
    <property type="entry name" value="N-(1-d-carboxylethyl)-l-norvaline Dehydrogenase, domain 2"/>
    <property type="match status" value="1"/>
</dbReference>
<dbReference type="InterPro" id="IPR013118">
    <property type="entry name" value="Mannitol_DH_C"/>
</dbReference>
<evidence type="ECO:0000256" key="3">
    <source>
        <dbReference type="ARBA" id="ARBA00016219"/>
    </source>
</evidence>
<feature type="binding site" evidence="7">
    <location>
        <begin position="7"/>
        <end position="18"/>
    </location>
    <ligand>
        <name>NAD(+)</name>
        <dbReference type="ChEBI" id="CHEBI:57540"/>
    </ligand>
</feature>
<dbReference type="InterPro" id="IPR013328">
    <property type="entry name" value="6PGD_dom2"/>
</dbReference>
<dbReference type="EC" id="1.1.1.17" evidence="2 7"/>
<dbReference type="Pfam" id="PF08125">
    <property type="entry name" value="Mannitol_dh_C"/>
    <property type="match status" value="1"/>
</dbReference>
<gene>
    <name evidence="7 10" type="primary">mtlD</name>
    <name evidence="10" type="ORF">GCM10025869_03190</name>
</gene>
<evidence type="ECO:0000256" key="2">
    <source>
        <dbReference type="ARBA" id="ARBA00012939"/>
    </source>
</evidence>
<accession>A0ABQ6JNC2</accession>
<evidence type="ECO:0000256" key="7">
    <source>
        <dbReference type="HAMAP-Rule" id="MF_00196"/>
    </source>
</evidence>
<dbReference type="Gene3D" id="3.40.50.720">
    <property type="entry name" value="NAD(P)-binding Rossmann-like Domain"/>
    <property type="match status" value="1"/>
</dbReference>
<dbReference type="PANTHER" id="PTHR30524:SF0">
    <property type="entry name" value="ALTRONATE OXIDOREDUCTASE-RELATED"/>
    <property type="match status" value="1"/>
</dbReference>
<keyword evidence="5 7" id="KW-0520">NAD</keyword>